<protein>
    <recommendedName>
        <fullName evidence="3">Mobile element protein</fullName>
    </recommendedName>
</protein>
<keyword evidence="2" id="KW-1185">Reference proteome</keyword>
<dbReference type="AlphaFoldDB" id="A0A291B6E7"/>
<evidence type="ECO:0000313" key="2">
    <source>
        <dbReference type="Proteomes" id="UP000218160"/>
    </source>
</evidence>
<dbReference type="Proteomes" id="UP000218160">
    <property type="component" value="Chromosome 1"/>
</dbReference>
<accession>A0A291B6E7</accession>
<reference evidence="2" key="1">
    <citation type="submission" date="2017-04" db="EMBL/GenBank/DDBJ databases">
        <title>Genome evolution of the luminous symbionts of deep sea anglerfish.</title>
        <authorList>
            <person name="Hendry T.A."/>
        </authorList>
    </citation>
    <scope>NUCLEOTIDE SEQUENCE [LARGE SCALE GENOMIC DNA]</scope>
</reference>
<organism evidence="1 2">
    <name type="scientific">Candidatus Enterovibrio altilux</name>
    <dbReference type="NCBI Taxonomy" id="1927128"/>
    <lineage>
        <taxon>Bacteria</taxon>
        <taxon>Pseudomonadati</taxon>
        <taxon>Pseudomonadota</taxon>
        <taxon>Gammaproteobacteria</taxon>
        <taxon>Vibrionales</taxon>
        <taxon>Vibrionaceae</taxon>
        <taxon>Enterovibrio</taxon>
    </lineage>
</organism>
<evidence type="ECO:0008006" key="3">
    <source>
        <dbReference type="Google" id="ProtNLM"/>
    </source>
</evidence>
<evidence type="ECO:0000313" key="1">
    <source>
        <dbReference type="EMBL" id="ATF08576.1"/>
    </source>
</evidence>
<proteinExistence type="predicted"/>
<dbReference type="KEGG" id="elux:BTN50_0028"/>
<dbReference type="EMBL" id="CP020660">
    <property type="protein sequence ID" value="ATF08576.1"/>
    <property type="molecule type" value="Genomic_DNA"/>
</dbReference>
<gene>
    <name evidence="1" type="ORF">BTN50_0028</name>
</gene>
<name>A0A291B6E7_9GAMM</name>
<sequence length="45" mass="4884">MACHGSGVAHYSLLYIFALNLFEALLLNGSSDSQSQHDSVLGNRF</sequence>